<accession>A0AAV6UKP4</accession>
<organism evidence="1 2">
    <name type="scientific">Oedothorax gibbosus</name>
    <dbReference type="NCBI Taxonomy" id="931172"/>
    <lineage>
        <taxon>Eukaryota</taxon>
        <taxon>Metazoa</taxon>
        <taxon>Ecdysozoa</taxon>
        <taxon>Arthropoda</taxon>
        <taxon>Chelicerata</taxon>
        <taxon>Arachnida</taxon>
        <taxon>Araneae</taxon>
        <taxon>Araneomorphae</taxon>
        <taxon>Entelegynae</taxon>
        <taxon>Araneoidea</taxon>
        <taxon>Linyphiidae</taxon>
        <taxon>Erigoninae</taxon>
        <taxon>Oedothorax</taxon>
    </lineage>
</organism>
<dbReference type="AlphaFoldDB" id="A0AAV6UKP4"/>
<dbReference type="Proteomes" id="UP000827092">
    <property type="component" value="Unassembled WGS sequence"/>
</dbReference>
<comment type="caution">
    <text evidence="1">The sequence shown here is derived from an EMBL/GenBank/DDBJ whole genome shotgun (WGS) entry which is preliminary data.</text>
</comment>
<evidence type="ECO:0000313" key="1">
    <source>
        <dbReference type="EMBL" id="KAG8184383.1"/>
    </source>
</evidence>
<keyword evidence="2" id="KW-1185">Reference proteome</keyword>
<sequence length="93" mass="10628">MGGSNKLKKNIFKEMLDNEEFTNLTLVTEDGGRFNVHLESRSVPAKRFLSSSPVRQSSFFFVLSRDMRFRNSEAGNTLDLVSLNMDQSYEVSQ</sequence>
<proteinExistence type="predicted"/>
<dbReference type="EMBL" id="JAFNEN010000374">
    <property type="protein sequence ID" value="KAG8184383.1"/>
    <property type="molecule type" value="Genomic_DNA"/>
</dbReference>
<gene>
    <name evidence="1" type="ORF">JTE90_004555</name>
</gene>
<name>A0AAV6UKP4_9ARAC</name>
<evidence type="ECO:0000313" key="2">
    <source>
        <dbReference type="Proteomes" id="UP000827092"/>
    </source>
</evidence>
<reference evidence="1 2" key="1">
    <citation type="journal article" date="2022" name="Nat. Ecol. Evol.">
        <title>A masculinizing supergene underlies an exaggerated male reproductive morph in a spider.</title>
        <authorList>
            <person name="Hendrickx F."/>
            <person name="De Corte Z."/>
            <person name="Sonet G."/>
            <person name="Van Belleghem S.M."/>
            <person name="Kostlbacher S."/>
            <person name="Vangestel C."/>
        </authorList>
    </citation>
    <scope>NUCLEOTIDE SEQUENCE [LARGE SCALE GENOMIC DNA]</scope>
    <source>
        <strain evidence="1">W744_W776</strain>
    </source>
</reference>
<protein>
    <submittedName>
        <fullName evidence="1">Uncharacterized protein</fullName>
    </submittedName>
</protein>